<dbReference type="Proteomes" id="UP000625210">
    <property type="component" value="Unassembled WGS sequence"/>
</dbReference>
<organism evidence="2 3">
    <name type="scientific">Marinithermofilum abyssi</name>
    <dbReference type="NCBI Taxonomy" id="1571185"/>
    <lineage>
        <taxon>Bacteria</taxon>
        <taxon>Bacillati</taxon>
        <taxon>Bacillota</taxon>
        <taxon>Bacilli</taxon>
        <taxon>Bacillales</taxon>
        <taxon>Thermoactinomycetaceae</taxon>
        <taxon>Marinithermofilum</taxon>
    </lineage>
</organism>
<comment type="caution">
    <text evidence="2">The sequence shown here is derived from an EMBL/GenBank/DDBJ whole genome shotgun (WGS) entry which is preliminary data.</text>
</comment>
<name>A0A8J2YC98_9BACL</name>
<dbReference type="AlphaFoldDB" id="A0A8J2YC98"/>
<feature type="transmembrane region" description="Helical" evidence="1">
    <location>
        <begin position="28"/>
        <end position="50"/>
    </location>
</feature>
<keyword evidence="1" id="KW-0472">Membrane</keyword>
<dbReference type="EMBL" id="BMHQ01000001">
    <property type="protein sequence ID" value="GGE05664.1"/>
    <property type="molecule type" value="Genomic_DNA"/>
</dbReference>
<evidence type="ECO:0000313" key="3">
    <source>
        <dbReference type="Proteomes" id="UP000625210"/>
    </source>
</evidence>
<sequence length="63" mass="6793">MNDLPLIMAGKNRGIITKAHLPVRQTSFTVTVILRLLFSSIFHAAILAFFTDGAVGESACSVM</sequence>
<evidence type="ECO:0000313" key="2">
    <source>
        <dbReference type="EMBL" id="GGE05664.1"/>
    </source>
</evidence>
<protein>
    <submittedName>
        <fullName evidence="2">Uncharacterized protein</fullName>
    </submittedName>
</protein>
<reference evidence="2" key="2">
    <citation type="submission" date="2020-09" db="EMBL/GenBank/DDBJ databases">
        <authorList>
            <person name="Sun Q."/>
            <person name="Zhou Y."/>
        </authorList>
    </citation>
    <scope>NUCLEOTIDE SEQUENCE</scope>
    <source>
        <strain evidence="2">CGMCC 1.15179</strain>
    </source>
</reference>
<keyword evidence="1" id="KW-0812">Transmembrane</keyword>
<keyword evidence="1" id="KW-1133">Transmembrane helix</keyword>
<evidence type="ECO:0000256" key="1">
    <source>
        <dbReference type="SAM" id="Phobius"/>
    </source>
</evidence>
<keyword evidence="3" id="KW-1185">Reference proteome</keyword>
<gene>
    <name evidence="2" type="ORF">GCM10011571_03460</name>
</gene>
<proteinExistence type="predicted"/>
<accession>A0A8J2YC98</accession>
<reference evidence="2" key="1">
    <citation type="journal article" date="2014" name="Int. J. Syst. Evol. Microbiol.">
        <title>Complete genome sequence of Corynebacterium casei LMG S-19264T (=DSM 44701T), isolated from a smear-ripened cheese.</title>
        <authorList>
            <consortium name="US DOE Joint Genome Institute (JGI-PGF)"/>
            <person name="Walter F."/>
            <person name="Albersmeier A."/>
            <person name="Kalinowski J."/>
            <person name="Ruckert C."/>
        </authorList>
    </citation>
    <scope>NUCLEOTIDE SEQUENCE</scope>
    <source>
        <strain evidence="2">CGMCC 1.15179</strain>
    </source>
</reference>